<evidence type="ECO:0000313" key="2">
    <source>
        <dbReference type="Proteomes" id="UP000290244"/>
    </source>
</evidence>
<keyword evidence="2" id="KW-1185">Reference proteome</keyword>
<dbReference type="AlphaFoldDB" id="A0A4P6P7I8"/>
<dbReference type="Proteomes" id="UP000290244">
    <property type="component" value="Chromosome"/>
</dbReference>
<accession>A0A4P6P7I8</accession>
<reference evidence="1 2" key="1">
    <citation type="submission" date="2018-12" db="EMBL/GenBank/DDBJ databases">
        <title>Complete genome of Litorilituus sediminis.</title>
        <authorList>
            <person name="Liu A."/>
            <person name="Rong J."/>
        </authorList>
    </citation>
    <scope>NUCLEOTIDE SEQUENCE [LARGE SCALE GENOMIC DNA]</scope>
    <source>
        <strain evidence="1 2">JCM 17549</strain>
    </source>
</reference>
<evidence type="ECO:0000313" key="1">
    <source>
        <dbReference type="EMBL" id="QBG35472.1"/>
    </source>
</evidence>
<dbReference type="EMBL" id="CP034759">
    <property type="protein sequence ID" value="QBG35472.1"/>
    <property type="molecule type" value="Genomic_DNA"/>
</dbReference>
<gene>
    <name evidence="1" type="ORF">EMK97_06940</name>
</gene>
<dbReference type="RefSeq" id="WP_130600680.1">
    <property type="nucleotide sequence ID" value="NZ_CP034759.1"/>
</dbReference>
<name>A0A4P6P7I8_9GAMM</name>
<dbReference type="OrthoDB" id="6321522at2"/>
<organism evidence="1 2">
    <name type="scientific">Litorilituus sediminis</name>
    <dbReference type="NCBI Taxonomy" id="718192"/>
    <lineage>
        <taxon>Bacteria</taxon>
        <taxon>Pseudomonadati</taxon>
        <taxon>Pseudomonadota</taxon>
        <taxon>Gammaproteobacteria</taxon>
        <taxon>Alteromonadales</taxon>
        <taxon>Colwelliaceae</taxon>
        <taxon>Litorilituus</taxon>
    </lineage>
</organism>
<sequence>MTQVSLWQEQANSSDYAELCNALYEREVRILAQGEFNNISVLQGRLLSLSHYISRAAHLMVQAQTPMQLDVQNASWSSKQASKLPMSGQEHASICAWYLSKDISLGLVVPVYFQQRVLLDCVDRLDRENLRIRTNVAGWFSLSASASDNSICSKKAYQLLKPNKKLMQAACSGHRWQDNKKVPPSMLSLRELLLSCSINWQNFKKPLTL</sequence>
<proteinExistence type="predicted"/>
<protein>
    <submittedName>
        <fullName evidence="1">Uncharacterized protein</fullName>
    </submittedName>
</protein>
<dbReference type="KEGG" id="lsd:EMK97_06940"/>